<evidence type="ECO:0000256" key="4">
    <source>
        <dbReference type="PROSITE-ProRule" id="PRU00335"/>
    </source>
</evidence>
<accession>A0AB39VVY7</accession>
<dbReference type="PANTHER" id="PTHR47506">
    <property type="entry name" value="TRANSCRIPTIONAL REGULATORY PROTEIN"/>
    <property type="match status" value="1"/>
</dbReference>
<evidence type="ECO:0000256" key="2">
    <source>
        <dbReference type="ARBA" id="ARBA00023125"/>
    </source>
</evidence>
<dbReference type="Pfam" id="PF00440">
    <property type="entry name" value="TetR_N"/>
    <property type="match status" value="1"/>
</dbReference>
<dbReference type="PANTHER" id="PTHR47506:SF3">
    <property type="entry name" value="HTH-TYPE TRANSCRIPTIONAL REGULATOR LMRA"/>
    <property type="match status" value="1"/>
</dbReference>
<dbReference type="RefSeq" id="WP_369790143.1">
    <property type="nucleotide sequence ID" value="NZ_CP165628.1"/>
</dbReference>
<evidence type="ECO:0000256" key="1">
    <source>
        <dbReference type="ARBA" id="ARBA00023015"/>
    </source>
</evidence>
<dbReference type="Gene3D" id="1.10.357.10">
    <property type="entry name" value="Tetracycline Repressor, domain 2"/>
    <property type="match status" value="1"/>
</dbReference>
<dbReference type="SUPFAM" id="SSF48498">
    <property type="entry name" value="Tetracyclin repressor-like, C-terminal domain"/>
    <property type="match status" value="1"/>
</dbReference>
<dbReference type="EMBL" id="CP165628">
    <property type="protein sequence ID" value="XDU73841.1"/>
    <property type="molecule type" value="Genomic_DNA"/>
</dbReference>
<dbReference type="GO" id="GO:0003677">
    <property type="term" value="F:DNA binding"/>
    <property type="evidence" value="ECO:0007669"/>
    <property type="project" value="UniProtKB-UniRule"/>
</dbReference>
<evidence type="ECO:0000256" key="3">
    <source>
        <dbReference type="ARBA" id="ARBA00023163"/>
    </source>
</evidence>
<dbReference type="SUPFAM" id="SSF46689">
    <property type="entry name" value="Homeodomain-like"/>
    <property type="match status" value="1"/>
</dbReference>
<protein>
    <submittedName>
        <fullName evidence="6">TetR/AcrR family transcriptional regulator</fullName>
    </submittedName>
</protein>
<proteinExistence type="predicted"/>
<dbReference type="PRINTS" id="PR00455">
    <property type="entry name" value="HTHTETR"/>
</dbReference>
<gene>
    <name evidence="6" type="ORF">AB3G37_07110</name>
</gene>
<reference evidence="6" key="1">
    <citation type="submission" date="2024-07" db="EMBL/GenBank/DDBJ databases">
        <authorList>
            <person name="Biller S.J."/>
        </authorList>
    </citation>
    <scope>NUCLEOTIDE SEQUENCE</scope>
    <source>
        <strain evidence="6">WC2420</strain>
    </source>
</reference>
<feature type="domain" description="HTH tetR-type" evidence="5">
    <location>
        <begin position="12"/>
        <end position="72"/>
    </location>
</feature>
<keyword evidence="1" id="KW-0805">Transcription regulation</keyword>
<dbReference type="InterPro" id="IPR001647">
    <property type="entry name" value="HTH_TetR"/>
</dbReference>
<name>A0AB39VVY7_9GAMM</name>
<dbReference type="AlphaFoldDB" id="A0AB39VVY7"/>
<keyword evidence="3" id="KW-0804">Transcription</keyword>
<sequence>MEMRPSPATTTVAARERILHTAHDLFYRDGIRATGIDLIIKQAGVTKVTFYRHYPSKSALVLAFLDYRHQRWICWFSETLLEKTSTALPFPAALAATLLEWFTRGDYRGCAFINSSLEYGDALPEVLKISVAHKKDMADVIAGYFKESSDKNQIAESVALLIDGAIVKAQMENDAVKATQLLQQMLCLLLEQWSATA</sequence>
<dbReference type="InterPro" id="IPR036271">
    <property type="entry name" value="Tet_transcr_reg_TetR-rel_C_sf"/>
</dbReference>
<dbReference type="PROSITE" id="PS50977">
    <property type="entry name" value="HTH_TETR_2"/>
    <property type="match status" value="1"/>
</dbReference>
<evidence type="ECO:0000313" key="6">
    <source>
        <dbReference type="EMBL" id="XDU73841.1"/>
    </source>
</evidence>
<dbReference type="InterPro" id="IPR009057">
    <property type="entry name" value="Homeodomain-like_sf"/>
</dbReference>
<keyword evidence="2 4" id="KW-0238">DNA-binding</keyword>
<evidence type="ECO:0000259" key="5">
    <source>
        <dbReference type="PROSITE" id="PS50977"/>
    </source>
</evidence>
<organism evidence="6">
    <name type="scientific">Rouxiella sp. WC2420</name>
    <dbReference type="NCBI Taxonomy" id="3234145"/>
    <lineage>
        <taxon>Bacteria</taxon>
        <taxon>Pseudomonadati</taxon>
        <taxon>Pseudomonadota</taxon>
        <taxon>Gammaproteobacteria</taxon>
        <taxon>Enterobacterales</taxon>
        <taxon>Yersiniaceae</taxon>
        <taxon>Rouxiella</taxon>
    </lineage>
</organism>
<feature type="DNA-binding region" description="H-T-H motif" evidence="4">
    <location>
        <begin position="35"/>
        <end position="54"/>
    </location>
</feature>